<feature type="compositionally biased region" description="Polar residues" evidence="1">
    <location>
        <begin position="300"/>
        <end position="313"/>
    </location>
</feature>
<keyword evidence="4" id="KW-1185">Reference proteome</keyword>
<evidence type="ECO:0008006" key="5">
    <source>
        <dbReference type="Google" id="ProtNLM"/>
    </source>
</evidence>
<protein>
    <recommendedName>
        <fullName evidence="5">Glycosyl hydrolase family 61-domain-containing protein</fullName>
    </recommendedName>
</protein>
<dbReference type="PANTHER" id="PTHR36182:SF2">
    <property type="entry name" value="LYTIC POLYSACCHARIDE MONOOXYGENASE"/>
    <property type="match status" value="1"/>
</dbReference>
<feature type="compositionally biased region" description="Low complexity" evidence="1">
    <location>
        <begin position="346"/>
        <end position="360"/>
    </location>
</feature>
<feature type="chain" id="PRO_5024809764" description="Glycosyl hydrolase family 61-domain-containing protein" evidence="2">
    <location>
        <begin position="20"/>
        <end position="427"/>
    </location>
</feature>
<organism evidence="3 4">
    <name type="scientific">Aspergillus coremiiformis</name>
    <dbReference type="NCBI Taxonomy" id="138285"/>
    <lineage>
        <taxon>Eukaryota</taxon>
        <taxon>Fungi</taxon>
        <taxon>Dikarya</taxon>
        <taxon>Ascomycota</taxon>
        <taxon>Pezizomycotina</taxon>
        <taxon>Eurotiomycetes</taxon>
        <taxon>Eurotiomycetidae</taxon>
        <taxon>Eurotiales</taxon>
        <taxon>Aspergillaceae</taxon>
        <taxon>Aspergillus</taxon>
        <taxon>Aspergillus subgen. Circumdati</taxon>
    </lineage>
</organism>
<dbReference type="Proteomes" id="UP000327118">
    <property type="component" value="Unassembled WGS sequence"/>
</dbReference>
<gene>
    <name evidence="3" type="ORF">BDV28DRAFT_114227</name>
</gene>
<feature type="compositionally biased region" description="Gly residues" evidence="1">
    <location>
        <begin position="264"/>
        <end position="285"/>
    </location>
</feature>
<evidence type="ECO:0000256" key="1">
    <source>
        <dbReference type="SAM" id="MobiDB-lite"/>
    </source>
</evidence>
<proteinExistence type="predicted"/>
<dbReference type="Gene3D" id="2.70.50.70">
    <property type="match status" value="1"/>
</dbReference>
<accession>A0A5N6Z620</accession>
<dbReference type="EMBL" id="ML739107">
    <property type="protein sequence ID" value="KAE8353132.1"/>
    <property type="molecule type" value="Genomic_DNA"/>
</dbReference>
<dbReference type="OrthoDB" id="2342176at2759"/>
<reference evidence="4" key="1">
    <citation type="submission" date="2019-04" db="EMBL/GenBank/DDBJ databases">
        <title>Friends and foes A comparative genomics studyof 23 Aspergillus species from section Flavi.</title>
        <authorList>
            <consortium name="DOE Joint Genome Institute"/>
            <person name="Kjaerbolling I."/>
            <person name="Vesth T."/>
            <person name="Frisvad J.C."/>
            <person name="Nybo J.L."/>
            <person name="Theobald S."/>
            <person name="Kildgaard S."/>
            <person name="Isbrandt T."/>
            <person name="Kuo A."/>
            <person name="Sato A."/>
            <person name="Lyhne E.K."/>
            <person name="Kogle M.E."/>
            <person name="Wiebenga A."/>
            <person name="Kun R.S."/>
            <person name="Lubbers R.J."/>
            <person name="Makela M.R."/>
            <person name="Barry K."/>
            <person name="Chovatia M."/>
            <person name="Clum A."/>
            <person name="Daum C."/>
            <person name="Haridas S."/>
            <person name="He G."/>
            <person name="LaButti K."/>
            <person name="Lipzen A."/>
            <person name="Mondo S."/>
            <person name="Riley R."/>
            <person name="Salamov A."/>
            <person name="Simmons B.A."/>
            <person name="Magnuson J.K."/>
            <person name="Henrissat B."/>
            <person name="Mortensen U.H."/>
            <person name="Larsen T.O."/>
            <person name="Devries R.P."/>
            <person name="Grigoriev I.V."/>
            <person name="Machida M."/>
            <person name="Baker S.E."/>
            <person name="Andersen M.R."/>
        </authorList>
    </citation>
    <scope>NUCLEOTIDE SEQUENCE [LARGE SCALE GENOMIC DNA]</scope>
    <source>
        <strain evidence="4">CBS 553.77</strain>
    </source>
</reference>
<sequence length="427" mass="43084">MFSKAFFALALLGASAVEAHMIMQEPVPYGKDSLNNSPLEDGGADFPCKLRANAFQITKENTAAIGQSMPLSFMGSATHGGGSCQVSLTTDREPTKNSKWMVIKSIEGGCPANVAGNMAGGPSATGASTFNYTIPDGIQPGKYTLAWTWFNRIGNREMYMNCAPLTVTGGSSKRDEVPDEKTVEKRAASFPPMFVANVNGCLTKEGVDVRFPNPGSDVVYAGTSGNLAPQSGAACQGTPKFGGDGAAAGASGSSSSSSSSSGGSSSGGSSSGGSSSGGSSSGGSSSGSTGSSPVPPVPAPSSTLISKPSQSSAPGVFAPTSQPTPPAQPSHTSTSSSGSGSGSGSSSGSSSGAQTGACSQEGAWNCIGGSSFQRCAEGKWTPAQQMAAGTQCNAGQGDSLKFTTRDLKPRMLHEMRRRRRNYSHTHA</sequence>
<dbReference type="PANTHER" id="PTHR36182">
    <property type="entry name" value="PROTEIN, PUTATIVE (AFU_ORTHOLOGUE AFUA_6G10930)-RELATED"/>
    <property type="match status" value="1"/>
</dbReference>
<keyword evidence="2" id="KW-0732">Signal</keyword>
<feature type="compositionally biased region" description="Low complexity" evidence="1">
    <location>
        <begin position="247"/>
        <end position="263"/>
    </location>
</feature>
<dbReference type="AlphaFoldDB" id="A0A5N6Z620"/>
<feature type="signal peptide" evidence="2">
    <location>
        <begin position="1"/>
        <end position="19"/>
    </location>
</feature>
<evidence type="ECO:0000313" key="3">
    <source>
        <dbReference type="EMBL" id="KAE8353132.1"/>
    </source>
</evidence>
<feature type="region of interest" description="Disordered" evidence="1">
    <location>
        <begin position="231"/>
        <end position="360"/>
    </location>
</feature>
<evidence type="ECO:0000256" key="2">
    <source>
        <dbReference type="SAM" id="SignalP"/>
    </source>
</evidence>
<feature type="compositionally biased region" description="Low complexity" evidence="1">
    <location>
        <begin position="329"/>
        <end position="338"/>
    </location>
</feature>
<name>A0A5N6Z620_9EURO</name>
<evidence type="ECO:0000313" key="4">
    <source>
        <dbReference type="Proteomes" id="UP000327118"/>
    </source>
</evidence>